<name>A0AA39ZS95_9PEZI</name>
<feature type="chain" id="PRO_5041221333" evidence="1">
    <location>
        <begin position="20"/>
        <end position="120"/>
    </location>
</feature>
<protein>
    <submittedName>
        <fullName evidence="2">Uncharacterized protein</fullName>
    </submittedName>
</protein>
<evidence type="ECO:0000313" key="2">
    <source>
        <dbReference type="EMBL" id="KAK0702692.1"/>
    </source>
</evidence>
<feature type="signal peptide" evidence="1">
    <location>
        <begin position="1"/>
        <end position="19"/>
    </location>
</feature>
<organism evidence="2 3">
    <name type="scientific">Lasiosphaeris hirsuta</name>
    <dbReference type="NCBI Taxonomy" id="260670"/>
    <lineage>
        <taxon>Eukaryota</taxon>
        <taxon>Fungi</taxon>
        <taxon>Dikarya</taxon>
        <taxon>Ascomycota</taxon>
        <taxon>Pezizomycotina</taxon>
        <taxon>Sordariomycetes</taxon>
        <taxon>Sordariomycetidae</taxon>
        <taxon>Sordariales</taxon>
        <taxon>Lasiosphaeriaceae</taxon>
        <taxon>Lasiosphaeris</taxon>
    </lineage>
</organism>
<dbReference type="AlphaFoldDB" id="A0AA39ZS95"/>
<proteinExistence type="predicted"/>
<evidence type="ECO:0000256" key="1">
    <source>
        <dbReference type="SAM" id="SignalP"/>
    </source>
</evidence>
<reference evidence="2" key="1">
    <citation type="submission" date="2023-06" db="EMBL/GenBank/DDBJ databases">
        <title>Genome-scale phylogeny and comparative genomics of the fungal order Sordariales.</title>
        <authorList>
            <consortium name="Lawrence Berkeley National Laboratory"/>
            <person name="Hensen N."/>
            <person name="Bonometti L."/>
            <person name="Westerberg I."/>
            <person name="Brannstrom I.O."/>
            <person name="Guillou S."/>
            <person name="Cros-Aarteil S."/>
            <person name="Calhoun S."/>
            <person name="Haridas S."/>
            <person name="Kuo A."/>
            <person name="Mondo S."/>
            <person name="Pangilinan J."/>
            <person name="Riley R."/>
            <person name="Labutti K."/>
            <person name="Andreopoulos B."/>
            <person name="Lipzen A."/>
            <person name="Chen C."/>
            <person name="Yanf M."/>
            <person name="Daum C."/>
            <person name="Ng V."/>
            <person name="Clum A."/>
            <person name="Steindorff A."/>
            <person name="Ohm R."/>
            <person name="Martin F."/>
            <person name="Silar P."/>
            <person name="Natvig D."/>
            <person name="Lalanne C."/>
            <person name="Gautier V."/>
            <person name="Ament-Velasquez S.L."/>
            <person name="Kruys A."/>
            <person name="Hutchinson M.I."/>
            <person name="Powell A.J."/>
            <person name="Barry K."/>
            <person name="Miller A.N."/>
            <person name="Grigoriev I.V."/>
            <person name="Debuchy R."/>
            <person name="Gladieux P."/>
            <person name="Thoren M.H."/>
            <person name="Johannesson H."/>
        </authorList>
    </citation>
    <scope>NUCLEOTIDE SEQUENCE</scope>
    <source>
        <strain evidence="2">SMH4607-1</strain>
    </source>
</reference>
<accession>A0AA39ZS95</accession>
<sequence>MALKMNPVAILLSATAAAGVRIALEHIQGRIKKARRIKNENLVREEVPYIHSKLQRARMDNLLDADDFSYWGERLWQAERDFDLPRLRAINLYLDALFHRAKVVKKDIEKERKNSVRFED</sequence>
<dbReference type="EMBL" id="JAUKUA010000008">
    <property type="protein sequence ID" value="KAK0702692.1"/>
    <property type="molecule type" value="Genomic_DNA"/>
</dbReference>
<keyword evidence="1" id="KW-0732">Signal</keyword>
<keyword evidence="3" id="KW-1185">Reference proteome</keyword>
<comment type="caution">
    <text evidence="2">The sequence shown here is derived from an EMBL/GenBank/DDBJ whole genome shotgun (WGS) entry which is preliminary data.</text>
</comment>
<evidence type="ECO:0000313" key="3">
    <source>
        <dbReference type="Proteomes" id="UP001172102"/>
    </source>
</evidence>
<dbReference type="Proteomes" id="UP001172102">
    <property type="component" value="Unassembled WGS sequence"/>
</dbReference>
<gene>
    <name evidence="2" type="ORF">B0H67DRAFT_650066</name>
</gene>